<dbReference type="EMBL" id="CP058529">
    <property type="protein sequence ID" value="QLG28176.1"/>
    <property type="molecule type" value="Genomic_DNA"/>
</dbReference>
<proteinExistence type="predicted"/>
<feature type="region of interest" description="Disordered" evidence="1">
    <location>
        <begin position="187"/>
        <end position="247"/>
    </location>
</feature>
<gene>
    <name evidence="3" type="ORF">HUG10_11720</name>
</gene>
<evidence type="ECO:0000259" key="2">
    <source>
        <dbReference type="PROSITE" id="PS50035"/>
    </source>
</evidence>
<dbReference type="AlphaFoldDB" id="A0A7D5KG98"/>
<dbReference type="KEGG" id="halg:HUG10_11720"/>
<evidence type="ECO:0000256" key="1">
    <source>
        <dbReference type="SAM" id="MobiDB-lite"/>
    </source>
</evidence>
<sequence length="289" mass="30968">MGDPIAQRAVEVGSKKGGSSRTVTDQEGRFKQEVPANTHCRVGFYKYKYGPLPQKPDGIPHVCSLGRYPTVPGNNDLGTLQIEQAHLVEARALDSEGNPVGNADVRLYAEGVDGDYWGTGPNSLTTNHEGFVVVDDSPYTGMELIGSIDFSISIPNKNGGSIEYERKFYVDEPLSITAQIGEGMTISSVEKKSTETQEMTPVETTAGTSEPTVEPSPKATEASGSLTTRPPRTQTGNETSQNDKVERRGFFSNDSAGEEFEALSDPFVLTVAGFALSACGIAHQLIRGS</sequence>
<keyword evidence="4" id="KW-1185">Reference proteome</keyword>
<feature type="compositionally biased region" description="Polar residues" evidence="1">
    <location>
        <begin position="222"/>
        <end position="240"/>
    </location>
</feature>
<organism evidence="3 4">
    <name type="scientific">Halorarum halophilum</name>
    <dbReference type="NCBI Taxonomy" id="2743090"/>
    <lineage>
        <taxon>Archaea</taxon>
        <taxon>Methanobacteriati</taxon>
        <taxon>Methanobacteriota</taxon>
        <taxon>Stenosarchaea group</taxon>
        <taxon>Halobacteria</taxon>
        <taxon>Halobacteriales</taxon>
        <taxon>Haloferacaceae</taxon>
        <taxon>Halorarum</taxon>
    </lineage>
</organism>
<feature type="domain" description="PLD phosphodiesterase" evidence="2">
    <location>
        <begin position="123"/>
        <end position="154"/>
    </location>
</feature>
<feature type="compositionally biased region" description="Polar residues" evidence="1">
    <location>
        <begin position="196"/>
        <end position="211"/>
    </location>
</feature>
<feature type="region of interest" description="Disordered" evidence="1">
    <location>
        <begin position="1"/>
        <end position="26"/>
    </location>
</feature>
<dbReference type="OrthoDB" id="346501at2157"/>
<evidence type="ECO:0000313" key="4">
    <source>
        <dbReference type="Proteomes" id="UP000509750"/>
    </source>
</evidence>
<dbReference type="InterPro" id="IPR001736">
    <property type="entry name" value="PLipase_D/transphosphatidylase"/>
</dbReference>
<evidence type="ECO:0000313" key="3">
    <source>
        <dbReference type="EMBL" id="QLG28176.1"/>
    </source>
</evidence>
<protein>
    <recommendedName>
        <fullName evidence="2">PLD phosphodiesterase domain-containing protein</fullName>
    </recommendedName>
</protein>
<name>A0A7D5KG98_9EURY</name>
<dbReference type="Proteomes" id="UP000509750">
    <property type="component" value="Chromosome"/>
</dbReference>
<accession>A0A7D5KG98</accession>
<dbReference type="RefSeq" id="WP_179169751.1">
    <property type="nucleotide sequence ID" value="NZ_CP058529.1"/>
</dbReference>
<dbReference type="GeneID" id="56029511"/>
<dbReference type="GO" id="GO:0003824">
    <property type="term" value="F:catalytic activity"/>
    <property type="evidence" value="ECO:0007669"/>
    <property type="project" value="InterPro"/>
</dbReference>
<reference evidence="3 4" key="1">
    <citation type="submission" date="2020-07" db="EMBL/GenBank/DDBJ databases">
        <title>Gai3-2, isolated from salt lake.</title>
        <authorList>
            <person name="Cui H."/>
            <person name="Shi X."/>
        </authorList>
    </citation>
    <scope>NUCLEOTIDE SEQUENCE [LARGE SCALE GENOMIC DNA]</scope>
    <source>
        <strain evidence="3 4">Gai3-2</strain>
    </source>
</reference>
<dbReference type="PROSITE" id="PS50035">
    <property type="entry name" value="PLD"/>
    <property type="match status" value="1"/>
</dbReference>